<evidence type="ECO:0000313" key="1">
    <source>
        <dbReference type="EMBL" id="QNI30429.1"/>
    </source>
</evidence>
<accession>A0A7G8BD09</accession>
<dbReference type="KEGG" id="adin:H7849_14820"/>
<dbReference type="Pfam" id="PF07336">
    <property type="entry name" value="ABATE"/>
    <property type="match status" value="1"/>
</dbReference>
<dbReference type="InterPro" id="IPR023286">
    <property type="entry name" value="ABATE_dom_sf"/>
</dbReference>
<gene>
    <name evidence="1" type="ORF">H7849_14820</name>
</gene>
<protein>
    <submittedName>
        <fullName evidence="1">ABATE domain-containing protein</fullName>
    </submittedName>
</protein>
<evidence type="ECO:0000313" key="2">
    <source>
        <dbReference type="Proteomes" id="UP000515312"/>
    </source>
</evidence>
<name>A0A7G8BD09_9BACT</name>
<dbReference type="AlphaFoldDB" id="A0A7G8BD09"/>
<dbReference type="InterPro" id="IPR010852">
    <property type="entry name" value="ABATE"/>
</dbReference>
<organism evidence="1 2">
    <name type="scientific">Alloacidobacterium dinghuense</name>
    <dbReference type="NCBI Taxonomy" id="2763107"/>
    <lineage>
        <taxon>Bacteria</taxon>
        <taxon>Pseudomonadati</taxon>
        <taxon>Acidobacteriota</taxon>
        <taxon>Terriglobia</taxon>
        <taxon>Terriglobales</taxon>
        <taxon>Acidobacteriaceae</taxon>
        <taxon>Alloacidobacterium</taxon>
    </lineage>
</organism>
<dbReference type="EMBL" id="CP060394">
    <property type="protein sequence ID" value="QNI30429.1"/>
    <property type="molecule type" value="Genomic_DNA"/>
</dbReference>
<proteinExistence type="predicted"/>
<reference evidence="1 2" key="1">
    <citation type="submission" date="2020-08" db="EMBL/GenBank/DDBJ databases">
        <title>Edaphobacter telluris sp. nov. and Acidobacterium dinghuensis sp. nov., two acidobacteria isolated from forest soil.</title>
        <authorList>
            <person name="Fu J."/>
            <person name="Qiu L."/>
        </authorList>
    </citation>
    <scope>NUCLEOTIDE SEQUENCE [LARGE SCALE GENOMIC DNA]</scope>
    <source>
        <strain evidence="1">4Y35</strain>
    </source>
</reference>
<sequence length="90" mass="10141">MEKRGVFLASNSALDFLNTEWPTPSGKEDFFETDQDVFSWLRQAGLASKGVEEVRPTGALLRAARALRFSFAKRCEYLRVGMHIVTIQCA</sequence>
<dbReference type="Proteomes" id="UP000515312">
    <property type="component" value="Chromosome"/>
</dbReference>
<dbReference type="SUPFAM" id="SSF160904">
    <property type="entry name" value="Jann2411-like"/>
    <property type="match status" value="1"/>
</dbReference>
<keyword evidence="2" id="KW-1185">Reference proteome</keyword>